<evidence type="ECO:0000256" key="1">
    <source>
        <dbReference type="ARBA" id="ARBA00004141"/>
    </source>
</evidence>
<feature type="transmembrane region" description="Helical" evidence="7">
    <location>
        <begin position="70"/>
        <end position="94"/>
    </location>
</feature>
<feature type="transmembrane region" description="Helical" evidence="7">
    <location>
        <begin position="446"/>
        <end position="463"/>
    </location>
</feature>
<evidence type="ECO:0000313" key="8">
    <source>
        <dbReference type="EMBL" id="KAK5170561.1"/>
    </source>
</evidence>
<dbReference type="PROSITE" id="PS00218">
    <property type="entry name" value="AMINO_ACID_PERMEASE_1"/>
    <property type="match status" value="1"/>
</dbReference>
<dbReference type="EMBL" id="JAVRRT010000007">
    <property type="protein sequence ID" value="KAK5170561.1"/>
    <property type="molecule type" value="Genomic_DNA"/>
</dbReference>
<feature type="transmembrane region" description="Helical" evidence="7">
    <location>
        <begin position="231"/>
        <end position="253"/>
    </location>
</feature>
<feature type="compositionally biased region" description="Low complexity" evidence="6">
    <location>
        <begin position="1"/>
        <end position="20"/>
    </location>
</feature>
<evidence type="ECO:0000256" key="4">
    <source>
        <dbReference type="ARBA" id="ARBA00022989"/>
    </source>
</evidence>
<dbReference type="Gene3D" id="1.20.1740.10">
    <property type="entry name" value="Amino acid/polyamine transporter I"/>
    <property type="match status" value="1"/>
</dbReference>
<feature type="transmembrane region" description="Helical" evidence="7">
    <location>
        <begin position="382"/>
        <end position="404"/>
    </location>
</feature>
<organism evidence="8 9">
    <name type="scientific">Saxophila tyrrhenica</name>
    <dbReference type="NCBI Taxonomy" id="1690608"/>
    <lineage>
        <taxon>Eukaryota</taxon>
        <taxon>Fungi</taxon>
        <taxon>Dikarya</taxon>
        <taxon>Ascomycota</taxon>
        <taxon>Pezizomycotina</taxon>
        <taxon>Dothideomycetes</taxon>
        <taxon>Dothideomycetidae</taxon>
        <taxon>Mycosphaerellales</taxon>
        <taxon>Extremaceae</taxon>
        <taxon>Saxophila</taxon>
    </lineage>
</organism>
<keyword evidence="9" id="KW-1185">Reference proteome</keyword>
<feature type="transmembrane region" description="Helical" evidence="7">
    <location>
        <begin position="166"/>
        <end position="186"/>
    </location>
</feature>
<dbReference type="GeneID" id="89926493"/>
<keyword evidence="4 7" id="KW-1133">Transmembrane helix</keyword>
<keyword evidence="5 7" id="KW-0472">Membrane</keyword>
<feature type="transmembrane region" description="Helical" evidence="7">
    <location>
        <begin position="124"/>
        <end position="146"/>
    </location>
</feature>
<dbReference type="GO" id="GO:0006865">
    <property type="term" value="P:amino acid transport"/>
    <property type="evidence" value="ECO:0007669"/>
    <property type="project" value="InterPro"/>
</dbReference>
<evidence type="ECO:0000313" key="9">
    <source>
        <dbReference type="Proteomes" id="UP001337655"/>
    </source>
</evidence>
<dbReference type="PIRSF" id="PIRSF006060">
    <property type="entry name" value="AA_transporter"/>
    <property type="match status" value="1"/>
</dbReference>
<keyword evidence="2" id="KW-0813">Transport</keyword>
<dbReference type="PANTHER" id="PTHR45649">
    <property type="entry name" value="AMINO-ACID PERMEASE BAT1"/>
    <property type="match status" value="1"/>
</dbReference>
<evidence type="ECO:0000256" key="2">
    <source>
        <dbReference type="ARBA" id="ARBA00022448"/>
    </source>
</evidence>
<name>A0AAV9PBK7_9PEZI</name>
<protein>
    <recommendedName>
        <fullName evidence="10">Amino acid transporter</fullName>
    </recommendedName>
</protein>
<dbReference type="PANTHER" id="PTHR45649:SF14">
    <property type="entry name" value="GABA PERMEASE"/>
    <property type="match status" value="1"/>
</dbReference>
<gene>
    <name evidence="8" type="ORF">LTR77_005149</name>
</gene>
<dbReference type="RefSeq" id="XP_064659759.1">
    <property type="nucleotide sequence ID" value="XM_064802398.1"/>
</dbReference>
<dbReference type="Pfam" id="PF13520">
    <property type="entry name" value="AA_permease_2"/>
    <property type="match status" value="1"/>
</dbReference>
<evidence type="ECO:0000256" key="6">
    <source>
        <dbReference type="SAM" id="MobiDB-lite"/>
    </source>
</evidence>
<reference evidence="8 9" key="1">
    <citation type="submission" date="2023-08" db="EMBL/GenBank/DDBJ databases">
        <title>Black Yeasts Isolated from many extreme environments.</title>
        <authorList>
            <person name="Coleine C."/>
            <person name="Stajich J.E."/>
            <person name="Selbmann L."/>
        </authorList>
    </citation>
    <scope>NUCLEOTIDE SEQUENCE [LARGE SCALE GENOMIC DNA]</scope>
    <source>
        <strain evidence="8 9">CCFEE 5935</strain>
    </source>
</reference>
<dbReference type="Proteomes" id="UP001337655">
    <property type="component" value="Unassembled WGS sequence"/>
</dbReference>
<keyword evidence="3 7" id="KW-0812">Transmembrane</keyword>
<feature type="transmembrane region" description="Helical" evidence="7">
    <location>
        <begin position="45"/>
        <end position="64"/>
    </location>
</feature>
<accession>A0AAV9PBK7</accession>
<feature type="transmembrane region" description="Helical" evidence="7">
    <location>
        <begin position="334"/>
        <end position="362"/>
    </location>
</feature>
<feature type="region of interest" description="Disordered" evidence="6">
    <location>
        <begin position="1"/>
        <end position="24"/>
    </location>
</feature>
<feature type="transmembrane region" description="Helical" evidence="7">
    <location>
        <begin position="198"/>
        <end position="219"/>
    </location>
</feature>
<evidence type="ECO:0000256" key="7">
    <source>
        <dbReference type="SAM" id="Phobius"/>
    </source>
</evidence>
<dbReference type="GO" id="GO:0022857">
    <property type="term" value="F:transmembrane transporter activity"/>
    <property type="evidence" value="ECO:0007669"/>
    <property type="project" value="InterPro"/>
</dbReference>
<dbReference type="InterPro" id="IPR004840">
    <property type="entry name" value="Amino_acid_permease_CS"/>
</dbReference>
<feature type="transmembrane region" description="Helical" evidence="7">
    <location>
        <begin position="416"/>
        <end position="434"/>
    </location>
</feature>
<dbReference type="InterPro" id="IPR002293">
    <property type="entry name" value="AA/rel_permease1"/>
</dbReference>
<dbReference type="GO" id="GO:0016020">
    <property type="term" value="C:membrane"/>
    <property type="evidence" value="ECO:0007669"/>
    <property type="project" value="UniProtKB-SubCell"/>
</dbReference>
<evidence type="ECO:0008006" key="10">
    <source>
        <dbReference type="Google" id="ProtNLM"/>
    </source>
</evidence>
<dbReference type="AlphaFoldDB" id="A0AAV9PBK7"/>
<sequence>MEKVQTTSTATSSVQWQAAQEPDTGEEAIERLDLRPTIPRTLKGAVGLIGVNSSVVSAWPIFFLTSVISLSFAGAAGLLIGIIVASLGMTPVYISLAEKIRRYPTAGGQYHWVAALAPQSCQKFLSFVCGVTLAFTWLTFQAANIWLGAESFMAIVLVYTGRYDVTWAFCTALGMQLVALLVNLTWGRHMNAAESLTVILHLVAVVLLTALLIFSRASGTMSSDFSFSGNTGWGLGAGTLLCITFATTTISGFDCASHLTEDTVEPSKRVPRSLLWSTTLNETACIICAVLVGLNAGDIGSLWGGPLGATGHPFGAVVQLVYNASQERRGLTTAVFGLLAAILLICSINVTAAASRTVFAVIRDDRNPYVSKWMAADLQKAGVPRITIVLVALAPALLLWINFVSAVGFQALGSQCILSLSSTYMLAISCSFWSRFHQPDLLGRDYGGIFHLGTFWFVTSASLPTSPR</sequence>
<comment type="caution">
    <text evidence="8">The sequence shown here is derived from an EMBL/GenBank/DDBJ whole genome shotgun (WGS) entry which is preliminary data.</text>
</comment>
<feature type="transmembrane region" description="Helical" evidence="7">
    <location>
        <begin position="274"/>
        <end position="296"/>
    </location>
</feature>
<proteinExistence type="predicted"/>
<comment type="subcellular location">
    <subcellularLocation>
        <location evidence="1">Membrane</location>
        <topology evidence="1">Multi-pass membrane protein</topology>
    </subcellularLocation>
</comment>
<evidence type="ECO:0000256" key="5">
    <source>
        <dbReference type="ARBA" id="ARBA00023136"/>
    </source>
</evidence>
<evidence type="ECO:0000256" key="3">
    <source>
        <dbReference type="ARBA" id="ARBA00022692"/>
    </source>
</evidence>